<dbReference type="EMBL" id="CM020618">
    <property type="protein sequence ID" value="KAK1859270.1"/>
    <property type="molecule type" value="Genomic_DNA"/>
</dbReference>
<name>A0ACC3BMY6_PYRYE</name>
<gene>
    <name evidence="1" type="ORF">I4F81_001867</name>
</gene>
<accession>A0ACC3BMY6</accession>
<proteinExistence type="predicted"/>
<organism evidence="1 2">
    <name type="scientific">Pyropia yezoensis</name>
    <name type="common">Susabi-nori</name>
    <name type="synonym">Porphyra yezoensis</name>
    <dbReference type="NCBI Taxonomy" id="2788"/>
    <lineage>
        <taxon>Eukaryota</taxon>
        <taxon>Rhodophyta</taxon>
        <taxon>Bangiophyceae</taxon>
        <taxon>Bangiales</taxon>
        <taxon>Bangiaceae</taxon>
        <taxon>Pyropia</taxon>
    </lineage>
</organism>
<evidence type="ECO:0000313" key="2">
    <source>
        <dbReference type="Proteomes" id="UP000798662"/>
    </source>
</evidence>
<evidence type="ECO:0000313" key="1">
    <source>
        <dbReference type="EMBL" id="KAK1859270.1"/>
    </source>
</evidence>
<keyword evidence="2" id="KW-1185">Reference proteome</keyword>
<sequence length="392" mass="40922">MASSDTAGGVTGAPSTPSSLPYKVLASAAAVTGKVTSVDTVHSTRWLTLRHATYTDAAGKERAWDFVSRPSPGRPPIPGAPTINAVVVFARLYSSGGPLPRTLPSAGDTLLVRQFRPSVDRDSLELPAGLVDEGETPEDAAIRELREETGYTATAVVGVSPATYTSTGLSDEGVVLVTVDVDEADERNGSGAGVLQQPDDGELIQVLRVPLAGEGLLRAVDHLGREGVAIFHGLYSLALGVVASVPAASSGGERGGTPSVAPKGKVPAPKGSKPLKASKSDKAASPDVPADLSEAPVVSKPDKPHKSDKPDKVHRAEKPDRLHKAEKSYHAKAEKGQPHKAARSPKPRFDDCTDREGDHAEVAPVKARDAKRKGGAADEEGDGEGGKRRRRR</sequence>
<protein>
    <submittedName>
        <fullName evidence="1">Uncharacterized protein</fullName>
    </submittedName>
</protein>
<comment type="caution">
    <text evidence="1">The sequence shown here is derived from an EMBL/GenBank/DDBJ whole genome shotgun (WGS) entry which is preliminary data.</text>
</comment>
<dbReference type="Proteomes" id="UP000798662">
    <property type="component" value="Chromosome 1"/>
</dbReference>
<reference evidence="1" key="1">
    <citation type="submission" date="2019-11" db="EMBL/GenBank/DDBJ databases">
        <title>Nori genome reveals adaptations in red seaweeds to the harsh intertidal environment.</title>
        <authorList>
            <person name="Wang D."/>
            <person name="Mao Y."/>
        </authorList>
    </citation>
    <scope>NUCLEOTIDE SEQUENCE</scope>
    <source>
        <tissue evidence="1">Gametophyte</tissue>
    </source>
</reference>